<protein>
    <submittedName>
        <fullName evidence="1">Uncharacterized protein</fullName>
    </submittedName>
</protein>
<evidence type="ECO:0000313" key="2">
    <source>
        <dbReference type="Proteomes" id="UP000703661"/>
    </source>
</evidence>
<gene>
    <name evidence="1" type="ORF">BGZ80_003814</name>
</gene>
<dbReference type="AlphaFoldDB" id="A0A9P6N0R6"/>
<keyword evidence="2" id="KW-1185">Reference proteome</keyword>
<name>A0A9P6N0R6_9FUNG</name>
<dbReference type="EMBL" id="JAAAID010000203">
    <property type="protein sequence ID" value="KAG0020662.1"/>
    <property type="molecule type" value="Genomic_DNA"/>
</dbReference>
<reference evidence="1" key="1">
    <citation type="journal article" date="2020" name="Fungal Divers.">
        <title>Resolving the Mortierellaceae phylogeny through synthesis of multi-gene phylogenetics and phylogenomics.</title>
        <authorList>
            <person name="Vandepol N."/>
            <person name="Liber J."/>
            <person name="Desiro A."/>
            <person name="Na H."/>
            <person name="Kennedy M."/>
            <person name="Barry K."/>
            <person name="Grigoriev I.V."/>
            <person name="Miller A.N."/>
            <person name="O'Donnell K."/>
            <person name="Stajich J.E."/>
            <person name="Bonito G."/>
        </authorList>
    </citation>
    <scope>NUCLEOTIDE SEQUENCE</scope>
    <source>
        <strain evidence="1">NRRL 2769</strain>
    </source>
</reference>
<comment type="caution">
    <text evidence="1">The sequence shown here is derived from an EMBL/GenBank/DDBJ whole genome shotgun (WGS) entry which is preliminary data.</text>
</comment>
<accession>A0A9P6N0R6</accession>
<evidence type="ECO:0000313" key="1">
    <source>
        <dbReference type="EMBL" id="KAG0020662.1"/>
    </source>
</evidence>
<proteinExistence type="predicted"/>
<dbReference type="Proteomes" id="UP000703661">
    <property type="component" value="Unassembled WGS sequence"/>
</dbReference>
<organism evidence="1 2">
    <name type="scientific">Entomortierella chlamydospora</name>
    <dbReference type="NCBI Taxonomy" id="101097"/>
    <lineage>
        <taxon>Eukaryota</taxon>
        <taxon>Fungi</taxon>
        <taxon>Fungi incertae sedis</taxon>
        <taxon>Mucoromycota</taxon>
        <taxon>Mortierellomycotina</taxon>
        <taxon>Mortierellomycetes</taxon>
        <taxon>Mortierellales</taxon>
        <taxon>Mortierellaceae</taxon>
        <taxon>Entomortierella</taxon>
    </lineage>
</organism>
<feature type="non-terminal residue" evidence="1">
    <location>
        <position position="1"/>
    </location>
</feature>
<sequence length="350" mass="38835">VLSMIGGTIGKKGESNKKAVIGIGLGRSGTNANSTSQRSSFNSYLAGKVCSFAYLVVGVNGFYTSNKCRRLAPDEIPPRITSITDSVDYFLAEIRNIVKTKQDIADLWSCQPQQIKILRLDLGQACVHGASTLLPGDNHCEAGGNDLMKKAGPTVYREIPTGATNSISNIENNLLPPRGKDTSFESYRSGLQRVEDELNAFYNGSILFKKHQWGASRVYKAEYAITTDCLLKLIGGSIGRQRDMNCEASLGQFVTKTRFSFLHGSFLSYFAPRTRSLDYIAIGANGYCTSKKPLICGKIDIHRLNCRHCTAYMHRDIMERHNIYNVVCGHLLRQQRPRYLQPRNESGGYP</sequence>